<reference evidence="2 3" key="1">
    <citation type="submission" date="2017-02" db="EMBL/GenBank/DDBJ databases">
        <authorList>
            <person name="Dridi B."/>
        </authorList>
    </citation>
    <scope>NUCLEOTIDE SEQUENCE [LARGE SCALE GENOMIC DNA]</scope>
    <source>
        <strain evidence="2 3">JB380</strain>
    </source>
</reference>
<dbReference type="PROSITE" id="PS50035">
    <property type="entry name" value="PLD"/>
    <property type="match status" value="1"/>
</dbReference>
<sequence length="375" mass="43073">MKYQPLTWHAGNRFTLLPEASRFLPAMLEAINHANHYVLVELYLMESGALADQVIQALTTATQRGVRVYLLLDGFGSKGLASSDRERLLDAGVALRFFNPVGLHSLARNLSRDHRKIIVVDGQIAFTGGFGAVDEFLEAWYDIAVRIEGPVIADWEMLFRSLWRSRLTRAEDKRPAESLPKQRQTEAFDGGATGRAIQGRGYRYQAIRHSLYRQVHGVQERLWLCTPYFVPTFTLRRRLARAAKRGVDVRLLLPGAKHDHPSVRYAGQRFYQSMLKAGVRIYEFQPTFIHAKFVLADDWVSIGSCNFDHWNLHWNLEANQEVMDERLAQDVCAMFERNFSASKEVLAEEWAARSWKQRAFEWIFGTLDSVITRLK</sequence>
<evidence type="ECO:0000313" key="2">
    <source>
        <dbReference type="EMBL" id="SJN10133.1"/>
    </source>
</evidence>
<dbReference type="CDD" id="cd09110">
    <property type="entry name" value="PLDc_CLS_1"/>
    <property type="match status" value="1"/>
</dbReference>
<dbReference type="GO" id="GO:0016020">
    <property type="term" value="C:membrane"/>
    <property type="evidence" value="ECO:0007669"/>
    <property type="project" value="TreeGrafter"/>
</dbReference>
<dbReference type="EC" id="2.7.8.-" evidence="2"/>
<dbReference type="GO" id="GO:0008808">
    <property type="term" value="F:cardiolipin synthase activity"/>
    <property type="evidence" value="ECO:0007669"/>
    <property type="project" value="TreeGrafter"/>
</dbReference>
<dbReference type="PANTHER" id="PTHR21248:SF23">
    <property type="entry name" value="CARDIOLIPIN SYNTHASE B"/>
    <property type="match status" value="1"/>
</dbReference>
<dbReference type="PANTHER" id="PTHR21248">
    <property type="entry name" value="CARDIOLIPIN SYNTHASE"/>
    <property type="match status" value="1"/>
</dbReference>
<dbReference type="AlphaFoldDB" id="A0A1R4HSH0"/>
<dbReference type="InterPro" id="IPR025202">
    <property type="entry name" value="PLD-like_dom"/>
</dbReference>
<dbReference type="EMBL" id="FUKM01000011">
    <property type="protein sequence ID" value="SJN10133.1"/>
    <property type="molecule type" value="Genomic_DNA"/>
</dbReference>
<accession>A0A1R4HSH0</accession>
<gene>
    <name evidence="2" type="ORF">CZ787_02955</name>
</gene>
<dbReference type="CDD" id="cd09159">
    <property type="entry name" value="PLDc_ybhO_like_2"/>
    <property type="match status" value="1"/>
</dbReference>
<dbReference type="InterPro" id="IPR001736">
    <property type="entry name" value="PLipase_D/transphosphatidylase"/>
</dbReference>
<dbReference type="OrthoDB" id="9762009at2"/>
<keyword evidence="2" id="KW-0808">Transferase</keyword>
<evidence type="ECO:0000259" key="1">
    <source>
        <dbReference type="PROSITE" id="PS50035"/>
    </source>
</evidence>
<evidence type="ECO:0000313" key="3">
    <source>
        <dbReference type="Proteomes" id="UP000196331"/>
    </source>
</evidence>
<proteinExistence type="predicted"/>
<name>A0A1R4HSH0_9GAMM</name>
<organism evidence="2 3">
    <name type="scientific">Halomonas citrativorans</name>
    <dbReference type="NCBI Taxonomy" id="2742612"/>
    <lineage>
        <taxon>Bacteria</taxon>
        <taxon>Pseudomonadati</taxon>
        <taxon>Pseudomonadota</taxon>
        <taxon>Gammaproteobacteria</taxon>
        <taxon>Oceanospirillales</taxon>
        <taxon>Halomonadaceae</taxon>
        <taxon>Halomonas</taxon>
    </lineage>
</organism>
<feature type="domain" description="PLD phosphodiesterase" evidence="1">
    <location>
        <begin position="109"/>
        <end position="136"/>
    </location>
</feature>
<dbReference type="RefSeq" id="WP_087105986.1">
    <property type="nucleotide sequence ID" value="NZ_FUKM01000011.1"/>
</dbReference>
<dbReference type="SUPFAM" id="SSF56024">
    <property type="entry name" value="Phospholipase D/nuclease"/>
    <property type="match status" value="2"/>
</dbReference>
<dbReference type="Gene3D" id="3.30.870.10">
    <property type="entry name" value="Endonuclease Chain A"/>
    <property type="match status" value="2"/>
</dbReference>
<dbReference type="Proteomes" id="UP000196331">
    <property type="component" value="Unassembled WGS sequence"/>
</dbReference>
<dbReference type="GO" id="GO:0032049">
    <property type="term" value="P:cardiolipin biosynthetic process"/>
    <property type="evidence" value="ECO:0007669"/>
    <property type="project" value="UniProtKB-ARBA"/>
</dbReference>
<dbReference type="SMART" id="SM00155">
    <property type="entry name" value="PLDc"/>
    <property type="match status" value="2"/>
</dbReference>
<dbReference type="Pfam" id="PF13091">
    <property type="entry name" value="PLDc_2"/>
    <property type="match status" value="2"/>
</dbReference>
<comment type="caution">
    <text evidence="2">The sequence shown here is derived from an EMBL/GenBank/DDBJ whole genome shotgun (WGS) entry which is preliminary data.</text>
</comment>
<protein>
    <submittedName>
        <fullName evidence="2">Cardiolipin synthetase</fullName>
        <ecNumber evidence="2">2.7.8.-</ecNumber>
    </submittedName>
</protein>